<dbReference type="Gene3D" id="2.60.40.10">
    <property type="entry name" value="Immunoglobulins"/>
    <property type="match status" value="5"/>
</dbReference>
<dbReference type="InterPro" id="IPR008964">
    <property type="entry name" value="Invasin/intimin_cell_adhesion"/>
</dbReference>
<dbReference type="Gene3D" id="2.40.160.160">
    <property type="entry name" value="Inverse autotransporter, beta-domain"/>
    <property type="match status" value="1"/>
</dbReference>
<dbReference type="InterPro" id="IPR003344">
    <property type="entry name" value="Big_1_dom"/>
</dbReference>
<dbReference type="Proteomes" id="UP001158416">
    <property type="component" value="Unassembled WGS sequence"/>
</dbReference>
<dbReference type="Gene3D" id="2.60.40.2700">
    <property type="match status" value="11"/>
</dbReference>
<dbReference type="EMBL" id="JAOCAP010000010">
    <property type="protein sequence ID" value="MDH1320210.1"/>
    <property type="molecule type" value="Genomic_DNA"/>
</dbReference>
<dbReference type="PANTHER" id="PTHR39576">
    <property type="entry name" value="ATTACHING AND EFFACING PROTEIN HOMOLOG-RELATED-RELATED"/>
    <property type="match status" value="1"/>
</dbReference>
<reference evidence="3" key="1">
    <citation type="submission" date="2022-09" db="EMBL/GenBank/DDBJ databases">
        <title>Intensive care unit water sources are persistently colonized with multi-drug resistant bacteria and are the site of extensive horizontal gene transfer of antibiotic resistance genes.</title>
        <authorList>
            <person name="Diorio-Toth L."/>
        </authorList>
    </citation>
    <scope>NUCLEOTIDE SEQUENCE</scope>
    <source>
        <strain evidence="3">GD03936</strain>
    </source>
</reference>
<dbReference type="RefSeq" id="WP_222567739.1">
    <property type="nucleotide sequence ID" value="NZ_JAIMJI010000012.1"/>
</dbReference>
<evidence type="ECO:0000313" key="4">
    <source>
        <dbReference type="Proteomes" id="UP001158416"/>
    </source>
</evidence>
<dbReference type="Gene3D" id="2.60.40.1080">
    <property type="match status" value="1"/>
</dbReference>
<evidence type="ECO:0000313" key="3">
    <source>
        <dbReference type="EMBL" id="MDH1320210.1"/>
    </source>
</evidence>
<dbReference type="GO" id="GO:0009279">
    <property type="term" value="C:cell outer membrane"/>
    <property type="evidence" value="ECO:0007669"/>
    <property type="project" value="TreeGrafter"/>
</dbReference>
<dbReference type="PANTHER" id="PTHR39576:SF2">
    <property type="entry name" value="ATTACHING AND EFFACING PROTEIN HOMOLOG-RELATED"/>
    <property type="match status" value="1"/>
</dbReference>
<dbReference type="Pfam" id="PF11924">
    <property type="entry name" value="IAT_beta"/>
    <property type="match status" value="1"/>
</dbReference>
<dbReference type="SMART" id="SM00634">
    <property type="entry name" value="BID_1"/>
    <property type="match status" value="3"/>
</dbReference>
<dbReference type="InterPro" id="IPR013783">
    <property type="entry name" value="Ig-like_fold"/>
</dbReference>
<protein>
    <submittedName>
        <fullName evidence="3">Inverse autotransporter beta domain-containing protein</fullName>
    </submittedName>
</protein>
<dbReference type="PROSITE" id="PS51127">
    <property type="entry name" value="BIG1"/>
    <property type="match status" value="1"/>
</dbReference>
<sequence length="2240" mass="236547">MAGMWGSAQQNGAGDALRGAANSEVNAALTQEVEAWLNNIGGKARVTADVGIGGSDSRDFGLDYLWPVKIWQHDILFTQMSAHRWNERDILNVGLGWRHTFNPHLMAGGNLFFDQDVTRHHNRMGAGAELWSNGIRASANYYLPLSGWRHSDDSMFNDDPDRYELYERAARGWDLNLETALSQHVALKLGWFQWYGDKVDVNGSRSEASHNPHGLNLGLKWQPVPLVGVSAEQSMISGQRDNFSVGLNFHWEFGRKLSEMLASENAAALPSLMQSRTEFVTRNNNIVLAYKQEEKDRRLYFSPTEKTTQAGVPLLHAVKGGQGGVIRYTSSSTAIATVEPGSGLVNPTHRGDVTITATETSPVDPEHVLSSASYHLIVTPGDFAPSVEGVAIKGDMSPGQILEGSYLYKSNEGEDEDPEQTRMRWYDADSGELLKEGSATYEVQTRDMARSVVFEVTPFNKKGIPGESGTAKITGSATITTLRIDHLLSPGEIRRDGSVKFFEESHGALLVLAEVKDGQGSPLTDQMVYWQSRNSLGSLSQNSVRTDEHGQALVKIENIMADGEDEITASLIPPGGIQTQSTASDNNVQQEKMALVVDFAHPLAIRFVASPERAEVATEKTFTIEVTDQDGKPLTVEKNVTWSSNGETLSGKTDSEGRASIALIAPQKAAEKWVVNATVDTVSSPSAPVSLEPGSVAKVVLDVPENVVAGSEDKAVSAQLYDRFDNAVISRKQAITWRIEGSQFREAPTGDSDEHGIVSATVVVPEKAPSQVKVSAGDEQKIVNVTVGKVNHVELKGTPDTLNANGSSTSTLTAIALDEHNNSVPDAPVTWSLITQQFGALSNAIEKTDAEGKATATFTTASAGGNAQIEVDIGGKKQATQLTLNGYPFIRSITLNKTAGLKVGDTVSVEKVDVEQNGGGEVTLSYQWHRDGGAIDAATSDSYHLTEQDTGATLFVVVTATNDAKNEGDKASLKTEPVVGKASDVTVTASADSVDANGLNTITYTATAKDRFGRAVVGEAIVWDIDKPELVSRGEASAVTGTEGTGTMIVTAKNTGGNITVSATVNGKKGESGVALQGIPTIKSITLNQTAGLKVGDTVSVEKVDVEQNGGGEVKLSYQWHRDGGAIDGATSDSYHLTEQDTGATLFVAVTATNAAKNEGYKASSKTEPVTGKASAVTVTASAASVEANGLNTITYTATVKDRFGRAVVGEAIVWDIDKPELVAQGETSTITGTGGVGIMTVTTKNTGGTITVSATVNGKKGESGVEIYGAPLVTDLHISGTPKVGQTLSAEYTFSANGSGADASTYQWQWKDGETWKNAAAAGNTARTFTLPDSYAGYSVRVVVTPKGSSHPSLTGTLQESQAVTAYGTPAVEDVRTSGTPEVGQTLRAEYTFKANGTGADASTYIWARYEKTSWMPIEGANGREYTLQAGDAGYSIKVTIVPEGSSQPSLVGAVQHSPALDVYGAPSVTDLHISGTPEVGQTLRAEYTFTANGSGADASTYIWARYEKTSWMPIEGANGREYTLQAGDAGYSIKAVVTPTGSSQPALAGAVQSSPSVDAYGAPSVTNLHISGTPRVGQTLNAEYTLTANGSGADASTYQWQWKDGETWKNAAAAGNTARTFTLPDSYAGYSVRVVVTPKGSSHPALAGVAQESSAVEVYGAPAVSGLKISGTPKVGQTLRAEYTFKANGSGADASTYIWARYEKTSWMPIEGANGREYTLQAGDAGYSIKAVVTPTGSSQPALAGAVQSSPSVDAYGAPSVTNLHISGTPKVGQTLRAEYTFTSNGSGTDKSTFIWGRYERTSWMPIEGATGREYTLRAEDAGYSIKVTVIPEGSSQPQLQGDTQHSPAVDAYGAPSITNLHISGTPKVGQTLSAEYTFTANGSGTDASSFQWQWQDGATWKNAAGGTARTFTLPDSYAGYSVRVVVTPKGSSQPSLTGVVQDSPTMAAYDAPSVTGLRISGTPKVGQTLRAEYTFTANGAGTDISSFQWQWQDGAAWKNAAGGTASTFTLPDSYAGYNVRVMVTPKGSSQPSLTGAVQNSPAVAVYGMPSVTGLRISGTPEVGQTLRAEYTFTANGAGTDVSSFQWQWKDGQTWRNVAGGTAKTFTLPDSYAGYDVRVAVTPKGSGQPLSGTEAFSGAVTIRSKPAPFVTNLGYSGSTGACNRITATYTYNANGGASEGNTIFQWKWGSTVVSNIKSVTLGYWGEVTLYVTPVNKDGIRGKTESKTFKNTGLSSCDW</sequence>
<dbReference type="Pfam" id="PF02369">
    <property type="entry name" value="Big_1"/>
    <property type="match status" value="1"/>
</dbReference>
<gene>
    <name evidence="3" type="ORF">N5C39_17735</name>
</gene>
<name>A0AA42PVJ7_9ENTR</name>
<evidence type="ECO:0000256" key="1">
    <source>
        <dbReference type="ARBA" id="ARBA00010116"/>
    </source>
</evidence>
<accession>A0AA42PVJ7</accession>
<evidence type="ECO:0000259" key="2">
    <source>
        <dbReference type="PROSITE" id="PS51127"/>
    </source>
</evidence>
<feature type="domain" description="Big-1" evidence="2">
    <location>
        <begin position="792"/>
        <end position="885"/>
    </location>
</feature>
<dbReference type="InterPro" id="IPR051715">
    <property type="entry name" value="Intimin-Invasin_domain"/>
</dbReference>
<dbReference type="SUPFAM" id="SSF49373">
    <property type="entry name" value="Invasin/intimin cell-adhesion fragments"/>
    <property type="match status" value="4"/>
</dbReference>
<comment type="caution">
    <text evidence="3">The sequence shown here is derived from an EMBL/GenBank/DDBJ whole genome shotgun (WGS) entry which is preliminary data.</text>
</comment>
<proteinExistence type="inferred from homology"/>
<organism evidence="3 4">
    <name type="scientific">Enterobacter bugandensis</name>
    <dbReference type="NCBI Taxonomy" id="881260"/>
    <lineage>
        <taxon>Bacteria</taxon>
        <taxon>Pseudomonadati</taxon>
        <taxon>Pseudomonadota</taxon>
        <taxon>Gammaproteobacteria</taxon>
        <taxon>Enterobacterales</taxon>
        <taxon>Enterobacteriaceae</taxon>
        <taxon>Enterobacter</taxon>
    </lineage>
</organism>
<dbReference type="InterPro" id="IPR024519">
    <property type="entry name" value="IAT_beta"/>
</dbReference>
<dbReference type="InterPro" id="IPR038177">
    <property type="entry name" value="IAT_beta_sf"/>
</dbReference>
<comment type="similarity">
    <text evidence="1">Belongs to the intimin/invasin family.</text>
</comment>